<dbReference type="SUPFAM" id="SSF54427">
    <property type="entry name" value="NTF2-like"/>
    <property type="match status" value="1"/>
</dbReference>
<name>W9ADQ2_9BACI</name>
<reference evidence="1" key="2">
    <citation type="submission" date="2014-03" db="EMBL/GenBank/DDBJ databases">
        <authorList>
            <person name="Urmite Genomes"/>
        </authorList>
    </citation>
    <scope>NUCLEOTIDE SEQUENCE</scope>
    <source>
        <strain evidence="1">S1</strain>
    </source>
</reference>
<proteinExistence type="predicted"/>
<gene>
    <name evidence="1" type="ORF">BN988_02099</name>
</gene>
<dbReference type="AlphaFoldDB" id="W9ADQ2"/>
<evidence type="ECO:0000313" key="1">
    <source>
        <dbReference type="EMBL" id="CDO03583.1"/>
    </source>
</evidence>
<comment type="caution">
    <text evidence="1">The sequence shown here is derived from an EMBL/GenBank/DDBJ whole genome shotgun (WGS) entry which is preliminary data.</text>
</comment>
<reference evidence="1" key="1">
    <citation type="submission" date="2014-03" db="EMBL/GenBank/DDBJ databases">
        <title>Draft genome sequencing of Oceanobacillus picturae strain S1 isolated from human gut.</title>
        <authorList>
            <person name="Croce O."/>
            <person name="Lagier J.C."/>
            <person name="Raoult D."/>
        </authorList>
    </citation>
    <scope>NUCLEOTIDE SEQUENCE [LARGE SCALE GENOMIC DNA]</scope>
    <source>
        <strain evidence="1">S1</strain>
    </source>
</reference>
<accession>W9ADQ2</accession>
<dbReference type="eggNOG" id="ENOG503360C">
    <property type="taxonomic scope" value="Bacteria"/>
</dbReference>
<dbReference type="PROSITE" id="PS51257">
    <property type="entry name" value="PROKAR_LIPOPROTEIN"/>
    <property type="match status" value="1"/>
</dbReference>
<organism evidence="1 2">
    <name type="scientific">Oceanobacillus picturae</name>
    <dbReference type="NCBI Taxonomy" id="171693"/>
    <lineage>
        <taxon>Bacteria</taxon>
        <taxon>Bacillati</taxon>
        <taxon>Bacillota</taxon>
        <taxon>Bacilli</taxon>
        <taxon>Bacillales</taxon>
        <taxon>Bacillaceae</taxon>
        <taxon>Oceanobacillus</taxon>
    </lineage>
</organism>
<sequence length="162" mass="18470">MKPYIERGHTMKKGFLIMIALPILLIGCSNSGPTVNDTPAEDLSENASEVKQVLKRNLQAIQEEDMDAYLATLVESGRESTKKEIAGFFEDYDMEYELLGFEILEEEDERIVIEAEQRATATYVAEGLSYRDHIARSEQTFVREEGEWRIAKSEITNTDIIK</sequence>
<dbReference type="STRING" id="171693.BN988_02099"/>
<dbReference type="Proteomes" id="UP000028863">
    <property type="component" value="Unassembled WGS sequence"/>
</dbReference>
<dbReference type="EMBL" id="CCAX010000001">
    <property type="protein sequence ID" value="CDO03583.1"/>
    <property type="molecule type" value="Genomic_DNA"/>
</dbReference>
<keyword evidence="2" id="KW-1185">Reference proteome</keyword>
<evidence type="ECO:0008006" key="3">
    <source>
        <dbReference type="Google" id="ProtNLM"/>
    </source>
</evidence>
<evidence type="ECO:0000313" key="2">
    <source>
        <dbReference type="Proteomes" id="UP000028863"/>
    </source>
</evidence>
<protein>
    <recommendedName>
        <fullName evidence="3">Nuclear transport factor 2 family protein</fullName>
    </recommendedName>
</protein>
<dbReference type="InterPro" id="IPR032710">
    <property type="entry name" value="NTF2-like_dom_sf"/>
</dbReference>